<keyword evidence="8" id="KW-1185">Reference proteome</keyword>
<proteinExistence type="inferred from homology"/>
<dbReference type="OrthoDB" id="10266249at2759"/>
<comment type="caution">
    <text evidence="7">The sequence shown here is derived from an EMBL/GenBank/DDBJ whole genome shotgun (WGS) entry which is preliminary data.</text>
</comment>
<dbReference type="InterPro" id="IPR013087">
    <property type="entry name" value="Znf_C2H2_type"/>
</dbReference>
<dbReference type="InterPro" id="IPR056767">
    <property type="entry name" value="C2H2-Znf_KIN17"/>
</dbReference>
<evidence type="ECO:0000256" key="1">
    <source>
        <dbReference type="ARBA" id="ARBA00008517"/>
    </source>
</evidence>
<evidence type="ECO:0000256" key="3">
    <source>
        <dbReference type="ARBA" id="ARBA00022771"/>
    </source>
</evidence>
<dbReference type="AlphaFoldDB" id="A0A2B7YQ80"/>
<organism evidence="7 8">
    <name type="scientific">Polytolypa hystricis (strain UAMH7299)</name>
    <dbReference type="NCBI Taxonomy" id="1447883"/>
    <lineage>
        <taxon>Eukaryota</taxon>
        <taxon>Fungi</taxon>
        <taxon>Dikarya</taxon>
        <taxon>Ascomycota</taxon>
        <taxon>Pezizomycotina</taxon>
        <taxon>Eurotiomycetes</taxon>
        <taxon>Eurotiomycetidae</taxon>
        <taxon>Onygenales</taxon>
        <taxon>Onygenales incertae sedis</taxon>
        <taxon>Polytolypa</taxon>
    </lineage>
</organism>
<dbReference type="GO" id="GO:0006974">
    <property type="term" value="P:DNA damage response"/>
    <property type="evidence" value="ECO:0007669"/>
    <property type="project" value="TreeGrafter"/>
</dbReference>
<feature type="compositionally biased region" description="Basic and acidic residues" evidence="5">
    <location>
        <begin position="160"/>
        <end position="188"/>
    </location>
</feature>
<dbReference type="GO" id="GO:0003690">
    <property type="term" value="F:double-stranded DNA binding"/>
    <property type="evidence" value="ECO:0007669"/>
    <property type="project" value="TreeGrafter"/>
</dbReference>
<dbReference type="InterPro" id="IPR038254">
    <property type="entry name" value="KIN17_WH-like_sf"/>
</dbReference>
<evidence type="ECO:0000256" key="2">
    <source>
        <dbReference type="ARBA" id="ARBA00022723"/>
    </source>
</evidence>
<dbReference type="SUPFAM" id="SSF57667">
    <property type="entry name" value="beta-beta-alpha zinc fingers"/>
    <property type="match status" value="1"/>
</dbReference>
<evidence type="ECO:0000313" key="7">
    <source>
        <dbReference type="EMBL" id="PGH23199.1"/>
    </source>
</evidence>
<dbReference type="InterPro" id="IPR037321">
    <property type="entry name" value="KIN17-like"/>
</dbReference>
<dbReference type="GO" id="GO:0008270">
    <property type="term" value="F:zinc ion binding"/>
    <property type="evidence" value="ECO:0007669"/>
    <property type="project" value="UniProtKB-KW"/>
</dbReference>
<dbReference type="InterPro" id="IPR036236">
    <property type="entry name" value="Znf_C2H2_sf"/>
</dbReference>
<dbReference type="PANTHER" id="PTHR12805:SF0">
    <property type="entry name" value="DNA_RNA-BINDING PROTEIN KIN17"/>
    <property type="match status" value="1"/>
</dbReference>
<dbReference type="EMBL" id="PDNA01000027">
    <property type="protein sequence ID" value="PGH23199.1"/>
    <property type="molecule type" value="Genomic_DNA"/>
</dbReference>
<reference evidence="7 8" key="1">
    <citation type="submission" date="2017-10" db="EMBL/GenBank/DDBJ databases">
        <title>Comparative genomics in systemic dimorphic fungi from Ajellomycetaceae.</title>
        <authorList>
            <person name="Munoz J.F."/>
            <person name="Mcewen J.G."/>
            <person name="Clay O.K."/>
            <person name="Cuomo C.A."/>
        </authorList>
    </citation>
    <scope>NUCLEOTIDE SEQUENCE [LARGE SCALE GENOMIC DNA]</scope>
    <source>
        <strain evidence="7 8">UAMH7299</strain>
    </source>
</reference>
<keyword evidence="3" id="KW-0863">Zinc-finger</keyword>
<dbReference type="Pfam" id="PF25095">
    <property type="entry name" value="C2H2-zf_KIN17"/>
    <property type="match status" value="1"/>
</dbReference>
<comment type="similarity">
    <text evidence="1">Belongs to the KIN17 family.</text>
</comment>
<sequence length="351" mass="39824">MGRAEVGSTKYLSNKLKSKGLQRLRWYCQICERQMRDENGFKCHTQSESHVRQMLIVGEDPRKYIEQYSKDFQHDFLQQLRTSHGEKSVNINHFYQEYIAHKEHIHMNATKWPSLTEFAKYLGREGICRVEEGDKGGLHVAWIDNSPDALRRQAALRKRERQDRGDEEREQKLIEDQIRRAHRDKEAAGLDDTDVDETSRALQVSEGEKIKLNFGVKPAAAVDTKSPTPESAKGAESESPTTSTPAPPSSEDKEPSAPPAEKQQPQQQQQQQQQQQPIKFGAISTKPKNVFATAARKNPLAAGKRKAETPPKPLSAIERVMKEDMERKRARETKGVGSSPSFAGNKRQRVS</sequence>
<name>A0A2B7YQ80_POLH7</name>
<feature type="region of interest" description="Disordered" evidence="5">
    <location>
        <begin position="157"/>
        <end position="202"/>
    </location>
</feature>
<dbReference type="SMART" id="SM01253">
    <property type="entry name" value="Kin17_mid"/>
    <property type="match status" value="1"/>
</dbReference>
<dbReference type="Proteomes" id="UP000224634">
    <property type="component" value="Unassembled WGS sequence"/>
</dbReference>
<evidence type="ECO:0000256" key="5">
    <source>
        <dbReference type="SAM" id="MobiDB-lite"/>
    </source>
</evidence>
<dbReference type="Pfam" id="PF10357">
    <property type="entry name" value="WH_KIN17"/>
    <property type="match status" value="1"/>
</dbReference>
<dbReference type="GO" id="GO:0005634">
    <property type="term" value="C:nucleus"/>
    <property type="evidence" value="ECO:0007669"/>
    <property type="project" value="TreeGrafter"/>
</dbReference>
<evidence type="ECO:0000256" key="4">
    <source>
        <dbReference type="ARBA" id="ARBA00022833"/>
    </source>
</evidence>
<dbReference type="FunFam" id="1.10.10.2030:FF:000001">
    <property type="entry name" value="DNA/RNA-binding protein KIN17, putative"/>
    <property type="match status" value="1"/>
</dbReference>
<feature type="compositionally biased region" description="Basic and acidic residues" evidence="5">
    <location>
        <begin position="319"/>
        <end position="334"/>
    </location>
</feature>
<dbReference type="Gene3D" id="1.10.10.2030">
    <property type="entry name" value="DNA/RNA-binding protein Kin17, conserved domain"/>
    <property type="match status" value="1"/>
</dbReference>
<dbReference type="GO" id="GO:0006260">
    <property type="term" value="P:DNA replication"/>
    <property type="evidence" value="ECO:0007669"/>
    <property type="project" value="TreeGrafter"/>
</dbReference>
<evidence type="ECO:0000313" key="8">
    <source>
        <dbReference type="Proteomes" id="UP000224634"/>
    </source>
</evidence>
<feature type="compositionally biased region" description="Low complexity" evidence="5">
    <location>
        <begin position="263"/>
        <end position="277"/>
    </location>
</feature>
<protein>
    <recommendedName>
        <fullName evidence="6">C2H2-type domain-containing protein</fullName>
    </recommendedName>
</protein>
<dbReference type="PANTHER" id="PTHR12805">
    <property type="entry name" value="KIN17 KIN, ANTIGENIC DETERMINANT OF RECA PROTEIN HOMOLOG"/>
    <property type="match status" value="1"/>
</dbReference>
<gene>
    <name evidence="7" type="ORF">AJ80_02729</name>
</gene>
<keyword evidence="4" id="KW-0862">Zinc</keyword>
<evidence type="ECO:0000259" key="6">
    <source>
        <dbReference type="PROSITE" id="PS00028"/>
    </source>
</evidence>
<accession>A0A2B7YQ80</accession>
<keyword evidence="2" id="KW-0479">Metal-binding</keyword>
<feature type="domain" description="C2H2-type" evidence="6">
    <location>
        <begin position="28"/>
        <end position="50"/>
    </location>
</feature>
<dbReference type="InterPro" id="IPR019447">
    <property type="entry name" value="DNA/RNA-bd_Kin17_WH-like_dom"/>
</dbReference>
<dbReference type="PROSITE" id="PS00028">
    <property type="entry name" value="ZINC_FINGER_C2H2_1"/>
    <property type="match status" value="1"/>
</dbReference>
<feature type="region of interest" description="Disordered" evidence="5">
    <location>
        <begin position="219"/>
        <end position="351"/>
    </location>
</feature>
<dbReference type="STRING" id="1447883.A0A2B7YQ80"/>